<feature type="coiled-coil region" evidence="1">
    <location>
        <begin position="97"/>
        <end position="124"/>
    </location>
</feature>
<proteinExistence type="predicted"/>
<dbReference type="EMBL" id="KZ678129">
    <property type="protein sequence ID" value="PSN72950.1"/>
    <property type="molecule type" value="Genomic_DNA"/>
</dbReference>
<evidence type="ECO:0000256" key="1">
    <source>
        <dbReference type="SAM" id="Coils"/>
    </source>
</evidence>
<gene>
    <name evidence="2" type="ORF">BS50DRAFT_629046</name>
</gene>
<keyword evidence="3" id="KW-1185">Reference proteome</keyword>
<organism evidence="2 3">
    <name type="scientific">Corynespora cassiicola Philippines</name>
    <dbReference type="NCBI Taxonomy" id="1448308"/>
    <lineage>
        <taxon>Eukaryota</taxon>
        <taxon>Fungi</taxon>
        <taxon>Dikarya</taxon>
        <taxon>Ascomycota</taxon>
        <taxon>Pezizomycotina</taxon>
        <taxon>Dothideomycetes</taxon>
        <taxon>Pleosporomycetidae</taxon>
        <taxon>Pleosporales</taxon>
        <taxon>Corynesporascaceae</taxon>
        <taxon>Corynespora</taxon>
    </lineage>
</organism>
<dbReference type="Proteomes" id="UP000240883">
    <property type="component" value="Unassembled WGS sequence"/>
</dbReference>
<accession>A0A2T2P5K2</accession>
<name>A0A2T2P5K2_CORCC</name>
<sequence length="162" mass="18865">MADKIFKDLVYDSTKGDLSAARYISALRSTIAVYKYLQNTAVSTRMKTIAKDVETELRNVQHLTKVQLDLASWWRDFLREHVKFIHRQGTDWLENQIKLAKTSNNAALNNYKRLQARIEKLEGAGSPNKTPQQVDYYNKIKPKLIQLKEEWERAKKRLGIGK</sequence>
<reference evidence="2 3" key="1">
    <citation type="journal article" date="2018" name="Front. Microbiol.">
        <title>Genome-Wide Analysis of Corynespora cassiicola Leaf Fall Disease Putative Effectors.</title>
        <authorList>
            <person name="Lopez D."/>
            <person name="Ribeiro S."/>
            <person name="Label P."/>
            <person name="Fumanal B."/>
            <person name="Venisse J.S."/>
            <person name="Kohler A."/>
            <person name="de Oliveira R.R."/>
            <person name="Labutti K."/>
            <person name="Lipzen A."/>
            <person name="Lail K."/>
            <person name="Bauer D."/>
            <person name="Ohm R.A."/>
            <person name="Barry K.W."/>
            <person name="Spatafora J."/>
            <person name="Grigoriev I.V."/>
            <person name="Martin F.M."/>
            <person name="Pujade-Renaud V."/>
        </authorList>
    </citation>
    <scope>NUCLEOTIDE SEQUENCE [LARGE SCALE GENOMIC DNA]</scope>
    <source>
        <strain evidence="2 3">Philippines</strain>
    </source>
</reference>
<evidence type="ECO:0000313" key="3">
    <source>
        <dbReference type="Proteomes" id="UP000240883"/>
    </source>
</evidence>
<evidence type="ECO:0000313" key="2">
    <source>
        <dbReference type="EMBL" id="PSN72950.1"/>
    </source>
</evidence>
<dbReference type="AlphaFoldDB" id="A0A2T2P5K2"/>
<protein>
    <submittedName>
        <fullName evidence="2">Uncharacterized protein</fullName>
    </submittedName>
</protein>
<keyword evidence="1" id="KW-0175">Coiled coil</keyword>